<organism evidence="2 3">
    <name type="scientific">Streptomyces lasiicapitis</name>
    <dbReference type="NCBI Taxonomy" id="1923961"/>
    <lineage>
        <taxon>Bacteria</taxon>
        <taxon>Bacillati</taxon>
        <taxon>Actinomycetota</taxon>
        <taxon>Actinomycetes</taxon>
        <taxon>Kitasatosporales</taxon>
        <taxon>Streptomycetaceae</taxon>
        <taxon>Streptomyces</taxon>
    </lineage>
</organism>
<keyword evidence="3" id="KW-1185">Reference proteome</keyword>
<gene>
    <name evidence="2" type="ORF">GCM10012286_39870</name>
</gene>
<evidence type="ECO:0000313" key="2">
    <source>
        <dbReference type="EMBL" id="GGO47181.1"/>
    </source>
</evidence>
<name>A0ABQ2M5R9_9ACTN</name>
<dbReference type="Proteomes" id="UP000656881">
    <property type="component" value="Unassembled WGS sequence"/>
</dbReference>
<accession>A0ABQ2M5R9</accession>
<dbReference type="EMBL" id="BMNG01000008">
    <property type="protein sequence ID" value="GGO47181.1"/>
    <property type="molecule type" value="Genomic_DNA"/>
</dbReference>
<evidence type="ECO:0000256" key="1">
    <source>
        <dbReference type="SAM" id="MobiDB-lite"/>
    </source>
</evidence>
<evidence type="ECO:0000313" key="3">
    <source>
        <dbReference type="Proteomes" id="UP000656881"/>
    </source>
</evidence>
<feature type="region of interest" description="Disordered" evidence="1">
    <location>
        <begin position="59"/>
        <end position="95"/>
    </location>
</feature>
<feature type="region of interest" description="Disordered" evidence="1">
    <location>
        <begin position="1"/>
        <end position="36"/>
    </location>
</feature>
<reference evidence="3" key="1">
    <citation type="journal article" date="2019" name="Int. J. Syst. Evol. Microbiol.">
        <title>The Global Catalogue of Microorganisms (GCM) 10K type strain sequencing project: providing services to taxonomists for standard genome sequencing and annotation.</title>
        <authorList>
            <consortium name="The Broad Institute Genomics Platform"/>
            <consortium name="The Broad Institute Genome Sequencing Center for Infectious Disease"/>
            <person name="Wu L."/>
            <person name="Ma J."/>
        </authorList>
    </citation>
    <scope>NUCLEOTIDE SEQUENCE [LARGE SCALE GENOMIC DNA]</scope>
    <source>
        <strain evidence="3">CGMCC 4.7349</strain>
    </source>
</reference>
<sequence>MLGGPARHPGPLRDHRHGRPRPPVLGEAGHGRLKEPLPGDAAAVLLGRAIRLRLVEHVKNPSRDTFPGDGQRPRSAAGPGAPLCGGVEGPATSRG</sequence>
<proteinExistence type="predicted"/>
<protein>
    <submittedName>
        <fullName evidence="2">Uncharacterized protein</fullName>
    </submittedName>
</protein>
<comment type="caution">
    <text evidence="2">The sequence shown here is derived from an EMBL/GenBank/DDBJ whole genome shotgun (WGS) entry which is preliminary data.</text>
</comment>